<keyword evidence="6" id="KW-0573">Peptidoglycan synthesis</keyword>
<evidence type="ECO:0000256" key="3">
    <source>
        <dbReference type="ARBA" id="ARBA00022679"/>
    </source>
</evidence>
<dbReference type="GO" id="GO:0032153">
    <property type="term" value="C:cell division site"/>
    <property type="evidence" value="ECO:0007669"/>
    <property type="project" value="TreeGrafter"/>
</dbReference>
<dbReference type="Proteomes" id="UP000002407">
    <property type="component" value="Chromosome"/>
</dbReference>
<evidence type="ECO:0000256" key="8">
    <source>
        <dbReference type="ARBA" id="ARBA00023136"/>
    </source>
</evidence>
<keyword evidence="2" id="KW-0328">Glycosyltransferase</keyword>
<dbReference type="GO" id="GO:0051301">
    <property type="term" value="P:cell division"/>
    <property type="evidence" value="ECO:0007669"/>
    <property type="project" value="UniProtKB-KW"/>
</dbReference>
<evidence type="ECO:0000256" key="10">
    <source>
        <dbReference type="ARBA" id="ARBA00033270"/>
    </source>
</evidence>
<dbReference type="GO" id="GO:0009252">
    <property type="term" value="P:peptidoglycan biosynthetic process"/>
    <property type="evidence" value="ECO:0007669"/>
    <property type="project" value="UniProtKB-KW"/>
</dbReference>
<keyword evidence="18" id="KW-1185">Reference proteome</keyword>
<feature type="transmembrane region" description="Helical" evidence="16">
    <location>
        <begin position="326"/>
        <end position="350"/>
    </location>
</feature>
<feature type="transmembrane region" description="Helical" evidence="16">
    <location>
        <begin position="40"/>
        <end position="59"/>
    </location>
</feature>
<feature type="transmembrane region" description="Helical" evidence="16">
    <location>
        <begin position="105"/>
        <end position="128"/>
    </location>
</feature>
<feature type="transmembrane region" description="Helical" evidence="16">
    <location>
        <begin position="168"/>
        <end position="184"/>
    </location>
</feature>
<dbReference type="InterPro" id="IPR001182">
    <property type="entry name" value="FtsW/RodA"/>
</dbReference>
<keyword evidence="7 16" id="KW-1133">Transmembrane helix</keyword>
<dbReference type="PANTHER" id="PTHR30474:SF2">
    <property type="entry name" value="PEPTIDOGLYCAN GLYCOSYLTRANSFERASE FTSW-RELATED"/>
    <property type="match status" value="1"/>
</dbReference>
<comment type="similarity">
    <text evidence="11">Belongs to the SEDS family. FtsW subfamily.</text>
</comment>
<feature type="transmembrane region" description="Helical" evidence="16">
    <location>
        <begin position="191"/>
        <end position="210"/>
    </location>
</feature>
<keyword evidence="4 16" id="KW-0812">Transmembrane</keyword>
<evidence type="ECO:0000256" key="7">
    <source>
        <dbReference type="ARBA" id="ARBA00022989"/>
    </source>
</evidence>
<keyword evidence="17" id="KW-0131">Cell cycle</keyword>
<evidence type="ECO:0000256" key="6">
    <source>
        <dbReference type="ARBA" id="ARBA00022984"/>
    </source>
</evidence>
<dbReference type="PANTHER" id="PTHR30474">
    <property type="entry name" value="CELL CYCLE PROTEIN"/>
    <property type="match status" value="1"/>
</dbReference>
<dbReference type="EMBL" id="CP000776">
    <property type="protein sequence ID" value="ABS52160.1"/>
    <property type="molecule type" value="Genomic_DNA"/>
</dbReference>
<evidence type="ECO:0000256" key="9">
    <source>
        <dbReference type="ARBA" id="ARBA00032370"/>
    </source>
</evidence>
<dbReference type="GO" id="GO:0008360">
    <property type="term" value="P:regulation of cell shape"/>
    <property type="evidence" value="ECO:0007669"/>
    <property type="project" value="UniProtKB-KW"/>
</dbReference>
<dbReference type="Pfam" id="PF01098">
    <property type="entry name" value="FTSW_RODA_SPOVE"/>
    <property type="match status" value="1"/>
</dbReference>
<accession>A7I266</accession>
<sequence length="387" mass="43092">MRVDISLFYATTILICIGIVFSLSLSAYTVLLFNTDHLHFFIRQLIVGILCIFMMWAVSFIKSDKFFVYFGNGLFLIFLIIILFMNVLPENLVMEVNGAARWIKFPLFSIAPVEFFKVGFICFLAWSFDKKISGSKDKPLVSQILLLLPYLIPFIGIIIIVGVVQNDLGQVMVLCLVMIMMLLFAGTSMKLLGMGFVGVFTLGVIFIITSEHRIERFMSWWGGVQDIVLKFVSPQMATRLHVEGASAPYQVSHSLNAINNGGFFGQGIGEGSFKLGFLSEVHTDFVLAGITEEIGFIGITCIVLLFLFILYHIFHIASLFREKNNTYYLFSVGIGFMLLFSFIINAYGITSILPVKGIAVPFLSYGGSHVMAASLAIALVLMISKKA</sequence>
<evidence type="ECO:0000256" key="15">
    <source>
        <dbReference type="ARBA" id="ARBA00049902"/>
    </source>
</evidence>
<comment type="subcellular location">
    <subcellularLocation>
        <location evidence="1">Membrane</location>
        <topology evidence="1">Multi-pass membrane protein</topology>
    </subcellularLocation>
</comment>
<keyword evidence="5" id="KW-0133">Cell shape</keyword>
<dbReference type="OrthoDB" id="9768187at2"/>
<keyword evidence="3" id="KW-0808">Transferase</keyword>
<feature type="transmembrane region" description="Helical" evidence="16">
    <location>
        <begin position="66"/>
        <end position="85"/>
    </location>
</feature>
<gene>
    <name evidence="17" type="ordered locus">CHAB381_1049</name>
</gene>
<evidence type="ECO:0000256" key="2">
    <source>
        <dbReference type="ARBA" id="ARBA00022676"/>
    </source>
</evidence>
<dbReference type="STRING" id="360107.CHAB381_1049"/>
<dbReference type="AlphaFoldDB" id="A7I266"/>
<protein>
    <recommendedName>
        <fullName evidence="12">Probable peptidoglycan glycosyltransferase FtsW</fullName>
        <ecNumber evidence="14">2.4.99.28</ecNumber>
    </recommendedName>
    <alternativeName>
        <fullName evidence="13">Cell division protein FtsW</fullName>
    </alternativeName>
    <alternativeName>
        <fullName evidence="10">Cell wall polymerase</fullName>
    </alternativeName>
    <alternativeName>
        <fullName evidence="9">Peptidoglycan polymerase</fullName>
    </alternativeName>
</protein>
<dbReference type="GO" id="GO:0015648">
    <property type="term" value="F:lipid-linked peptidoglycan transporter activity"/>
    <property type="evidence" value="ECO:0007669"/>
    <property type="project" value="TreeGrafter"/>
</dbReference>
<feature type="transmembrane region" description="Helical" evidence="16">
    <location>
        <begin position="7"/>
        <end position="28"/>
    </location>
</feature>
<keyword evidence="8 16" id="KW-0472">Membrane</keyword>
<organism evidence="17 18">
    <name type="scientific">Campylobacter hominis (strain ATCC BAA-381 / DSM 21671 / CCUG 45161 / LMG 19568 / NCTC 13146 / CH001A)</name>
    <dbReference type="NCBI Taxonomy" id="360107"/>
    <lineage>
        <taxon>Bacteria</taxon>
        <taxon>Pseudomonadati</taxon>
        <taxon>Campylobacterota</taxon>
        <taxon>Epsilonproteobacteria</taxon>
        <taxon>Campylobacterales</taxon>
        <taxon>Campylobacteraceae</taxon>
        <taxon>Campylobacter</taxon>
    </lineage>
</organism>
<feature type="transmembrane region" description="Helical" evidence="16">
    <location>
        <begin position="362"/>
        <end position="383"/>
    </location>
</feature>
<evidence type="ECO:0000256" key="12">
    <source>
        <dbReference type="ARBA" id="ARBA00041185"/>
    </source>
</evidence>
<dbReference type="eggNOG" id="COG0772">
    <property type="taxonomic scope" value="Bacteria"/>
</dbReference>
<reference evidence="18" key="1">
    <citation type="submission" date="2007-07" db="EMBL/GenBank/DDBJ databases">
        <title>Complete genome sequence of Campylobacter hominis ATCC BAA-381, a commensal isolated from the human gastrointestinal tract.</title>
        <authorList>
            <person name="Fouts D.E."/>
            <person name="Mongodin E.F."/>
            <person name="Puiu D."/>
            <person name="Sebastian Y."/>
            <person name="Miller W.G."/>
            <person name="Mandrell R.E."/>
            <person name="Nelson K.E."/>
        </authorList>
    </citation>
    <scope>NUCLEOTIDE SEQUENCE [LARGE SCALE GENOMIC DNA]</scope>
    <source>
        <strain evidence="18">ATCC BAA-381 / LMG 19568 / NCTC 13146 / CH001A</strain>
    </source>
</reference>
<feature type="transmembrane region" description="Helical" evidence="16">
    <location>
        <begin position="294"/>
        <end position="314"/>
    </location>
</feature>
<name>A7I266_CAMHC</name>
<keyword evidence="17" id="KW-0132">Cell division</keyword>
<evidence type="ECO:0000313" key="17">
    <source>
        <dbReference type="EMBL" id="ABS52160.1"/>
    </source>
</evidence>
<evidence type="ECO:0000256" key="4">
    <source>
        <dbReference type="ARBA" id="ARBA00022692"/>
    </source>
</evidence>
<evidence type="ECO:0000313" key="18">
    <source>
        <dbReference type="Proteomes" id="UP000002407"/>
    </source>
</evidence>
<proteinExistence type="inferred from homology"/>
<evidence type="ECO:0000256" key="1">
    <source>
        <dbReference type="ARBA" id="ARBA00004141"/>
    </source>
</evidence>
<dbReference type="GO" id="GO:0005886">
    <property type="term" value="C:plasma membrane"/>
    <property type="evidence" value="ECO:0007669"/>
    <property type="project" value="TreeGrafter"/>
</dbReference>
<dbReference type="EC" id="2.4.99.28" evidence="14"/>
<feature type="transmembrane region" description="Helical" evidence="16">
    <location>
        <begin position="140"/>
        <end position="162"/>
    </location>
</feature>
<evidence type="ECO:0000256" key="16">
    <source>
        <dbReference type="SAM" id="Phobius"/>
    </source>
</evidence>
<dbReference type="KEGG" id="cha:CHAB381_1049"/>
<dbReference type="RefSeq" id="WP_012108904.1">
    <property type="nucleotide sequence ID" value="NC_009714.1"/>
</dbReference>
<evidence type="ECO:0000256" key="5">
    <source>
        <dbReference type="ARBA" id="ARBA00022960"/>
    </source>
</evidence>
<evidence type="ECO:0000256" key="14">
    <source>
        <dbReference type="ARBA" id="ARBA00044770"/>
    </source>
</evidence>
<dbReference type="HOGENOM" id="CLU_029243_1_2_7"/>
<evidence type="ECO:0000256" key="11">
    <source>
        <dbReference type="ARBA" id="ARBA00038053"/>
    </source>
</evidence>
<dbReference type="GO" id="GO:0008955">
    <property type="term" value="F:peptidoglycan glycosyltransferase activity"/>
    <property type="evidence" value="ECO:0007669"/>
    <property type="project" value="UniProtKB-EC"/>
</dbReference>
<comment type="catalytic activity">
    <reaction evidence="15">
        <text>[GlcNAc-(1-&gt;4)-Mur2Ac(oyl-L-Ala-gamma-D-Glu-L-Lys-D-Ala-D-Ala)](n)-di-trans,octa-cis-undecaprenyl diphosphate + beta-D-GlcNAc-(1-&gt;4)-Mur2Ac(oyl-L-Ala-gamma-D-Glu-L-Lys-D-Ala-D-Ala)-di-trans,octa-cis-undecaprenyl diphosphate = [GlcNAc-(1-&gt;4)-Mur2Ac(oyl-L-Ala-gamma-D-Glu-L-Lys-D-Ala-D-Ala)](n+1)-di-trans,octa-cis-undecaprenyl diphosphate + di-trans,octa-cis-undecaprenyl diphosphate + H(+)</text>
        <dbReference type="Rhea" id="RHEA:23708"/>
        <dbReference type="Rhea" id="RHEA-COMP:9602"/>
        <dbReference type="Rhea" id="RHEA-COMP:9603"/>
        <dbReference type="ChEBI" id="CHEBI:15378"/>
        <dbReference type="ChEBI" id="CHEBI:58405"/>
        <dbReference type="ChEBI" id="CHEBI:60033"/>
        <dbReference type="ChEBI" id="CHEBI:78435"/>
        <dbReference type="EC" id="2.4.99.28"/>
    </reaction>
</comment>
<evidence type="ECO:0000256" key="13">
    <source>
        <dbReference type="ARBA" id="ARBA00041418"/>
    </source>
</evidence>